<dbReference type="HOGENOM" id="CLU_079292_0_2_5"/>
<dbReference type="RefSeq" id="WP_011509050.1">
    <property type="nucleotide sequence ID" value="NC_007964.1"/>
</dbReference>
<sequence length="236" mass="25514">MDMPLQPTWSDIAIRLALTMIAGGIVGFDRGARGHAAGFRTIILVGLAASVAMIQTNILLSTSGRTPESFAVMDVLRLPLGILTGVGFIGAGTIVKKGDLITGITTAATLWLMTVIGLCLGGGQLVIGMITTVLAVITLWALQWVDRAIPREHRARLTVTADTEMRAMIELPRLTGGLGYRARFAEVERRDDGSIDCSFDISWRRAERSTPPADLLALIRQHYEVKVFALTTENGR</sequence>
<dbReference type="KEGG" id="nha:Nham_0456"/>
<dbReference type="InterPro" id="IPR049177">
    <property type="entry name" value="MgtC_SapB_SrpB_YhiD_N"/>
</dbReference>
<evidence type="ECO:0000256" key="6">
    <source>
        <dbReference type="ARBA" id="ARBA00023136"/>
    </source>
</evidence>
<feature type="domain" description="MgtC/SapB/SrpB/YhiD N-terminal" evidence="8">
    <location>
        <begin position="16"/>
        <end position="147"/>
    </location>
</feature>
<feature type="transmembrane region" description="Helical" evidence="7">
    <location>
        <begin position="12"/>
        <end position="29"/>
    </location>
</feature>
<evidence type="ECO:0000256" key="2">
    <source>
        <dbReference type="ARBA" id="ARBA00009298"/>
    </source>
</evidence>
<dbReference type="PANTHER" id="PTHR33778:SF1">
    <property type="entry name" value="MAGNESIUM TRANSPORTER YHID-RELATED"/>
    <property type="match status" value="1"/>
</dbReference>
<evidence type="ECO:0000256" key="1">
    <source>
        <dbReference type="ARBA" id="ARBA00004651"/>
    </source>
</evidence>
<dbReference type="PRINTS" id="PR01837">
    <property type="entry name" value="MGTCSAPBPROT"/>
</dbReference>
<keyword evidence="5 7" id="KW-1133">Transmembrane helix</keyword>
<feature type="transmembrane region" description="Helical" evidence="7">
    <location>
        <begin position="100"/>
        <end position="118"/>
    </location>
</feature>
<dbReference type="InterPro" id="IPR003416">
    <property type="entry name" value="MgtC/SapB/SrpB/YhiD_fam"/>
</dbReference>
<evidence type="ECO:0000256" key="7">
    <source>
        <dbReference type="RuleBase" id="RU365041"/>
    </source>
</evidence>
<comment type="similarity">
    <text evidence="2 7">Belongs to the MgtC/SapB family.</text>
</comment>
<keyword evidence="3" id="KW-1003">Cell membrane</keyword>
<dbReference type="Proteomes" id="UP000001953">
    <property type="component" value="Chromosome"/>
</dbReference>
<reference evidence="9 10" key="1">
    <citation type="submission" date="2006-03" db="EMBL/GenBank/DDBJ databases">
        <title>Complete sequence of chromosome of Nitrobacter hamburgensis X14.</title>
        <authorList>
            <consortium name="US DOE Joint Genome Institute"/>
            <person name="Copeland A."/>
            <person name="Lucas S."/>
            <person name="Lapidus A."/>
            <person name="Barry K."/>
            <person name="Detter J.C."/>
            <person name="Glavina del Rio T."/>
            <person name="Hammon N."/>
            <person name="Israni S."/>
            <person name="Dalin E."/>
            <person name="Tice H."/>
            <person name="Pitluck S."/>
            <person name="Chain P."/>
            <person name="Malfatti S."/>
            <person name="Shin M."/>
            <person name="Vergez L."/>
            <person name="Schmutz J."/>
            <person name="Larimer F."/>
            <person name="Land M."/>
            <person name="Hauser L."/>
            <person name="Kyrpides N."/>
            <person name="Ivanova N."/>
            <person name="Ward B."/>
            <person name="Arp D."/>
            <person name="Klotz M."/>
            <person name="Stein L."/>
            <person name="O'Mullan G."/>
            <person name="Starkenburg S."/>
            <person name="Sayavedra L."/>
            <person name="Poret-Peterson A.T."/>
            <person name="Gentry M.E."/>
            <person name="Bruce D."/>
            <person name="Richardson P."/>
        </authorList>
    </citation>
    <scope>NUCLEOTIDE SEQUENCE [LARGE SCALE GENOMIC DNA]</scope>
    <source>
        <strain evidence="10">DSM 10229 / NCIMB 13809 / X14</strain>
    </source>
</reference>
<dbReference type="EMBL" id="CP000319">
    <property type="protein sequence ID" value="ABE61346.1"/>
    <property type="molecule type" value="Genomic_DNA"/>
</dbReference>
<keyword evidence="10" id="KW-1185">Reference proteome</keyword>
<accession>Q1QR01</accession>
<dbReference type="STRING" id="323097.Nham_0456"/>
<evidence type="ECO:0000313" key="9">
    <source>
        <dbReference type="EMBL" id="ABE61346.1"/>
    </source>
</evidence>
<keyword evidence="7" id="KW-0997">Cell inner membrane</keyword>
<dbReference type="OrthoDB" id="9811198at2"/>
<proteinExistence type="inferred from homology"/>
<feature type="transmembrane region" description="Helical" evidence="7">
    <location>
        <begin position="124"/>
        <end position="145"/>
    </location>
</feature>
<protein>
    <recommendedName>
        <fullName evidence="7">Protein MgtC</fullName>
    </recommendedName>
</protein>
<dbReference type="eggNOG" id="COG1285">
    <property type="taxonomic scope" value="Bacteria"/>
</dbReference>
<evidence type="ECO:0000256" key="4">
    <source>
        <dbReference type="ARBA" id="ARBA00022692"/>
    </source>
</evidence>
<evidence type="ECO:0000256" key="3">
    <source>
        <dbReference type="ARBA" id="ARBA00022475"/>
    </source>
</evidence>
<name>Q1QR01_NITHX</name>
<evidence type="ECO:0000256" key="5">
    <source>
        <dbReference type="ARBA" id="ARBA00022989"/>
    </source>
</evidence>
<dbReference type="Pfam" id="PF02308">
    <property type="entry name" value="MgtC"/>
    <property type="match status" value="1"/>
</dbReference>
<comment type="subcellular location">
    <subcellularLocation>
        <location evidence="7">Cell inner membrane</location>
        <topology evidence="7">Multi-pass membrane protein</topology>
    </subcellularLocation>
    <subcellularLocation>
        <location evidence="1">Cell membrane</location>
        <topology evidence="1">Multi-pass membrane protein</topology>
    </subcellularLocation>
</comment>
<organism evidence="9 10">
    <name type="scientific">Nitrobacter hamburgensis (strain DSM 10229 / NCIMB 13809 / X14)</name>
    <dbReference type="NCBI Taxonomy" id="323097"/>
    <lineage>
        <taxon>Bacteria</taxon>
        <taxon>Pseudomonadati</taxon>
        <taxon>Pseudomonadota</taxon>
        <taxon>Alphaproteobacteria</taxon>
        <taxon>Hyphomicrobiales</taxon>
        <taxon>Nitrobacteraceae</taxon>
        <taxon>Nitrobacter</taxon>
    </lineage>
</organism>
<dbReference type="GO" id="GO:0005886">
    <property type="term" value="C:plasma membrane"/>
    <property type="evidence" value="ECO:0007669"/>
    <property type="project" value="UniProtKB-SubCell"/>
</dbReference>
<feature type="transmembrane region" description="Helical" evidence="7">
    <location>
        <begin position="75"/>
        <end position="95"/>
    </location>
</feature>
<dbReference type="PANTHER" id="PTHR33778">
    <property type="entry name" value="PROTEIN MGTC"/>
    <property type="match status" value="1"/>
</dbReference>
<evidence type="ECO:0000313" key="10">
    <source>
        <dbReference type="Proteomes" id="UP000001953"/>
    </source>
</evidence>
<evidence type="ECO:0000259" key="8">
    <source>
        <dbReference type="Pfam" id="PF02308"/>
    </source>
</evidence>
<keyword evidence="4 7" id="KW-0812">Transmembrane</keyword>
<keyword evidence="6 7" id="KW-0472">Membrane</keyword>
<dbReference type="AlphaFoldDB" id="Q1QR01"/>
<gene>
    <name evidence="9" type="ordered locus">Nham_0456</name>
</gene>
<feature type="transmembrane region" description="Helical" evidence="7">
    <location>
        <begin position="41"/>
        <end position="60"/>
    </location>
</feature>